<dbReference type="InterPro" id="IPR049827">
    <property type="entry name" value="NanQ"/>
</dbReference>
<dbReference type="AlphaFoldDB" id="A0A2T2Y0L3"/>
<dbReference type="SUPFAM" id="SSF51197">
    <property type="entry name" value="Clavaminate synthase-like"/>
    <property type="match status" value="1"/>
</dbReference>
<dbReference type="PANTHER" id="PTHR34986:SF5">
    <property type="entry name" value="N-ACETYLNEURAMINATE ANOMERASE NANQ"/>
    <property type="match status" value="1"/>
</dbReference>
<dbReference type="NCBIfam" id="TIGR00022">
    <property type="entry name" value="YhcH/YjgK/YiaL family protein"/>
    <property type="match status" value="1"/>
</dbReference>
<proteinExistence type="predicted"/>
<reference evidence="1 2" key="1">
    <citation type="submission" date="2018-03" db="EMBL/GenBank/DDBJ databases">
        <title>First report of an OXA-48+CTX-M-M-producing Kluyvera ascorbata clone recovered from patients admitted in a University Hospital in Madrid, Spain.</title>
        <authorList>
            <person name="Hernandez-Garcia M."/>
            <person name="Leon-Sampedro R."/>
            <person name="Perez-Viso B."/>
            <person name="Morosini M.I."/>
            <person name="Lopez-Fresnena N."/>
            <person name="Coque T.M."/>
            <person name="Bonten M."/>
            <person name="Malhotra-Kumar S."/>
            <person name="Ruiz-Garbajosa P."/>
            <person name="Canton R."/>
        </authorList>
    </citation>
    <scope>NUCLEOTIDE SEQUENCE [LARGE SCALE GENOMIC DNA]</scope>
    <source>
        <strain evidence="1 2">KA2</strain>
    </source>
</reference>
<sequence>MIIGDSRYPDCAGLPSALHTALTLALQAQPQQREPGRYPLQGDDIYMNVMQFMTQPAAEKRAELHAEFIDIQILLVGEERIDFGVADSARECDVWHTDEDYQLCDAIDNPQSVTLRAGMFAVFLPGEPHKPGILTDHRRELKKAVVKVKKSLLMP</sequence>
<gene>
    <name evidence="1" type="ORF">C8256_15265</name>
</gene>
<dbReference type="Pfam" id="PF04074">
    <property type="entry name" value="DUF386"/>
    <property type="match status" value="1"/>
</dbReference>
<dbReference type="InterPro" id="IPR004375">
    <property type="entry name" value="NanQ/TabA/YiaL"/>
</dbReference>
<keyword evidence="2" id="KW-1185">Reference proteome</keyword>
<protein>
    <submittedName>
        <fullName evidence="1">YhcH/YjgK/YiaL family protein</fullName>
    </submittedName>
</protein>
<dbReference type="InterPro" id="IPR037012">
    <property type="entry name" value="NanQ/TabA/YiaL_sf"/>
</dbReference>
<dbReference type="EMBL" id="PYHO01000011">
    <property type="protein sequence ID" value="PSR46056.1"/>
    <property type="molecule type" value="Genomic_DNA"/>
</dbReference>
<evidence type="ECO:0000313" key="1">
    <source>
        <dbReference type="EMBL" id="PSR46056.1"/>
    </source>
</evidence>
<comment type="caution">
    <text evidence="1">The sequence shown here is derived from an EMBL/GenBank/DDBJ whole genome shotgun (WGS) entry which is preliminary data.</text>
</comment>
<dbReference type="Gene3D" id="2.60.120.370">
    <property type="entry name" value="YhcH/YjgK/YiaL"/>
    <property type="match status" value="1"/>
</dbReference>
<dbReference type="RefSeq" id="WP_106928151.1">
    <property type="nucleotide sequence ID" value="NZ_CABMMU010000011.1"/>
</dbReference>
<dbReference type="Proteomes" id="UP000240892">
    <property type="component" value="Unassembled WGS sequence"/>
</dbReference>
<name>A0A2T2Y0L3_9ENTR</name>
<dbReference type="PANTHER" id="PTHR34986">
    <property type="entry name" value="EVOLVED BETA-GALACTOSIDASE SUBUNIT BETA"/>
    <property type="match status" value="1"/>
</dbReference>
<dbReference type="GO" id="GO:0005829">
    <property type="term" value="C:cytosol"/>
    <property type="evidence" value="ECO:0007669"/>
    <property type="project" value="TreeGrafter"/>
</dbReference>
<evidence type="ECO:0000313" key="2">
    <source>
        <dbReference type="Proteomes" id="UP000240892"/>
    </source>
</evidence>
<organism evidence="1 2">
    <name type="scientific">Kluyvera genomosp. 2</name>
    <dbReference type="NCBI Taxonomy" id="2774054"/>
    <lineage>
        <taxon>Bacteria</taxon>
        <taxon>Pseudomonadati</taxon>
        <taxon>Pseudomonadota</taxon>
        <taxon>Gammaproteobacteria</taxon>
        <taxon>Enterobacterales</taxon>
        <taxon>Enterobacteriaceae</taxon>
        <taxon>Kluyvera</taxon>
    </lineage>
</organism>
<dbReference type="NCBIfam" id="NF040884">
    <property type="entry name" value="acetylneur_anom"/>
    <property type="match status" value="1"/>
</dbReference>
<accession>A0A2T2Y0L3</accession>